<dbReference type="Proteomes" id="UP000288716">
    <property type="component" value="Unassembled WGS sequence"/>
</dbReference>
<dbReference type="AlphaFoldDB" id="A0A443RT72"/>
<dbReference type="GO" id="GO:0005198">
    <property type="term" value="F:structural molecule activity"/>
    <property type="evidence" value="ECO:0007669"/>
    <property type="project" value="InterPro"/>
</dbReference>
<reference evidence="2 3" key="1">
    <citation type="journal article" date="2018" name="Gigascience">
        <title>Genomes of trombidid mites reveal novel predicted allergens and laterally-transferred genes associated with secondary metabolism.</title>
        <authorList>
            <person name="Dong X."/>
            <person name="Chaisiri K."/>
            <person name="Xia D."/>
            <person name="Armstrong S.D."/>
            <person name="Fang Y."/>
            <person name="Donnelly M.J."/>
            <person name="Kadowaki T."/>
            <person name="McGarry J.W."/>
            <person name="Darby A.C."/>
            <person name="Makepeace B.L."/>
        </authorList>
    </citation>
    <scope>NUCLEOTIDE SEQUENCE [LARGE SCALE GENOMIC DNA]</scope>
    <source>
        <strain evidence="2">UoL-UT</strain>
    </source>
</reference>
<dbReference type="Gene3D" id="1.20.90.10">
    <property type="entry name" value="Phospholipase A2 domain"/>
    <property type="match status" value="1"/>
</dbReference>
<evidence type="ECO:0000313" key="3">
    <source>
        <dbReference type="Proteomes" id="UP000288716"/>
    </source>
</evidence>
<sequence length="196" mass="23174">MKDKLKLFCTCFIHLPGYNYCGPGTNLDYNLKNNIKPVNRVDEACKQHDIRYSSNIPRREADQILLNDINEINNPTFKEFYAIVIIKIVFFFKMKYLYNDVPESWSALEFPELHNLSNPIGLDLVNYFSLYNITANLRREYLKLIKINQNDIMDLTDNIHNNNIDIENIQNEFLKLKEVLKNSTFNIIEKTCNFSY</sequence>
<dbReference type="InterPro" id="IPR013607">
    <property type="entry name" value="Phospholipase_A2-like"/>
</dbReference>
<dbReference type="GO" id="GO:0050482">
    <property type="term" value="P:arachidonate secretion"/>
    <property type="evidence" value="ECO:0007669"/>
    <property type="project" value="InterPro"/>
</dbReference>
<name>A0A443RT72_9ACAR</name>
<gene>
    <name evidence="2" type="ORF">B4U80_08510</name>
</gene>
<dbReference type="Pfam" id="PF08398">
    <property type="entry name" value="Phospholip_A2_4"/>
    <property type="match status" value="1"/>
</dbReference>
<dbReference type="GO" id="GO:0004623">
    <property type="term" value="F:phospholipase A2 activity"/>
    <property type="evidence" value="ECO:0007669"/>
    <property type="project" value="InterPro"/>
</dbReference>
<protein>
    <recommendedName>
        <fullName evidence="1">Phospholipase A2-like domain-containing protein</fullName>
    </recommendedName>
</protein>
<keyword evidence="3" id="KW-1185">Reference proteome</keyword>
<feature type="domain" description="Phospholipase A2-like" evidence="1">
    <location>
        <begin position="13"/>
        <end position="75"/>
    </location>
</feature>
<dbReference type="EMBL" id="NCKV01038336">
    <property type="protein sequence ID" value="RWS18526.1"/>
    <property type="molecule type" value="Genomic_DNA"/>
</dbReference>
<dbReference type="GO" id="GO:0006644">
    <property type="term" value="P:phospholipid metabolic process"/>
    <property type="evidence" value="ECO:0007669"/>
    <property type="project" value="InterPro"/>
</dbReference>
<dbReference type="VEuPathDB" id="VectorBase:LDEU013514"/>
<evidence type="ECO:0000259" key="1">
    <source>
        <dbReference type="Pfam" id="PF08398"/>
    </source>
</evidence>
<proteinExistence type="predicted"/>
<comment type="caution">
    <text evidence="2">The sequence shown here is derived from an EMBL/GenBank/DDBJ whole genome shotgun (WGS) entry which is preliminary data.</text>
</comment>
<dbReference type="InterPro" id="IPR036444">
    <property type="entry name" value="PLipase_A2_dom_sf"/>
</dbReference>
<organism evidence="2 3">
    <name type="scientific">Leptotrombidium deliense</name>
    <dbReference type="NCBI Taxonomy" id="299467"/>
    <lineage>
        <taxon>Eukaryota</taxon>
        <taxon>Metazoa</taxon>
        <taxon>Ecdysozoa</taxon>
        <taxon>Arthropoda</taxon>
        <taxon>Chelicerata</taxon>
        <taxon>Arachnida</taxon>
        <taxon>Acari</taxon>
        <taxon>Acariformes</taxon>
        <taxon>Trombidiformes</taxon>
        <taxon>Prostigmata</taxon>
        <taxon>Anystina</taxon>
        <taxon>Parasitengona</taxon>
        <taxon>Trombiculoidea</taxon>
        <taxon>Trombiculidae</taxon>
        <taxon>Leptotrombidium</taxon>
    </lineage>
</organism>
<evidence type="ECO:0000313" key="2">
    <source>
        <dbReference type="EMBL" id="RWS18526.1"/>
    </source>
</evidence>
<accession>A0A443RT72</accession>